<evidence type="ECO:0000259" key="2">
    <source>
        <dbReference type="SMART" id="SM00014"/>
    </source>
</evidence>
<keyword evidence="4" id="KW-1185">Reference proteome</keyword>
<dbReference type="InterPro" id="IPR000326">
    <property type="entry name" value="PAP2/HPO"/>
</dbReference>
<dbReference type="PANTHER" id="PTHR14969">
    <property type="entry name" value="SPHINGOSINE-1-PHOSPHATE PHOSPHOHYDROLASE"/>
    <property type="match status" value="1"/>
</dbReference>
<reference evidence="3 4" key="1">
    <citation type="submission" date="2022-04" db="EMBL/GenBank/DDBJ databases">
        <title>The arsenic-methylating capacity of Chitinophaga filiformis YT5 during chitin decomposition.</title>
        <authorList>
            <person name="Chen G."/>
            <person name="Liang Y."/>
        </authorList>
    </citation>
    <scope>NUCLEOTIDE SEQUENCE [LARGE SCALE GENOMIC DNA]</scope>
    <source>
        <strain evidence="3 4">YT5</strain>
    </source>
</reference>
<proteinExistence type="predicted"/>
<protein>
    <submittedName>
        <fullName evidence="3">Phosphatase PAP2 family protein</fullName>
    </submittedName>
</protein>
<dbReference type="Proteomes" id="UP000830198">
    <property type="component" value="Chromosome"/>
</dbReference>
<keyword evidence="1" id="KW-0732">Signal</keyword>
<dbReference type="PANTHER" id="PTHR14969:SF13">
    <property type="entry name" value="AT30094P"/>
    <property type="match status" value="1"/>
</dbReference>
<dbReference type="Gene3D" id="1.20.144.10">
    <property type="entry name" value="Phosphatidic acid phosphatase type 2/haloperoxidase"/>
    <property type="match status" value="1"/>
</dbReference>
<gene>
    <name evidence="3" type="ORF">MYF79_22610</name>
</gene>
<sequence>MKILQTLILCGVLLVQLNANAQSDTTTLQYTDSTKTKEVHTLTAADTTIRYRINGAYLGSMWTDLKYTVSRPAHWNGKDFTRLGIVLGTAGGLLAADYEVKQFFLRNHTNFWNSVTGQIEPFGNAYSPYLVGGMYVAGVISKNRQLEHTSLMTAKSLLISTLIYTFSKSVVRRGRPTYYDDPLVFNAPFSMDKYHTSFPSGHMLTVTSVATALAEAYGEDHPWVPWVAYSIAIMTGTTRLYQERHWSSDVWLGASLGYFVTKGVFKHHRQLERKKAMAALAATMP</sequence>
<dbReference type="RefSeq" id="WP_247810099.1">
    <property type="nucleotide sequence ID" value="NZ_CP095855.1"/>
</dbReference>
<name>A0ABY4HVD1_CHIFI</name>
<dbReference type="SUPFAM" id="SSF48317">
    <property type="entry name" value="Acid phosphatase/Vanadium-dependent haloperoxidase"/>
    <property type="match status" value="1"/>
</dbReference>
<accession>A0ABY4HVD1</accession>
<evidence type="ECO:0000313" key="4">
    <source>
        <dbReference type="Proteomes" id="UP000830198"/>
    </source>
</evidence>
<dbReference type="InterPro" id="IPR036938">
    <property type="entry name" value="PAP2/HPO_sf"/>
</dbReference>
<evidence type="ECO:0000313" key="3">
    <source>
        <dbReference type="EMBL" id="UPK67744.1"/>
    </source>
</evidence>
<feature type="signal peptide" evidence="1">
    <location>
        <begin position="1"/>
        <end position="21"/>
    </location>
</feature>
<dbReference type="Pfam" id="PF01569">
    <property type="entry name" value="PAP2"/>
    <property type="match status" value="1"/>
</dbReference>
<dbReference type="SMART" id="SM00014">
    <property type="entry name" value="acidPPc"/>
    <property type="match status" value="1"/>
</dbReference>
<dbReference type="EMBL" id="CP095855">
    <property type="protein sequence ID" value="UPK67744.1"/>
    <property type="molecule type" value="Genomic_DNA"/>
</dbReference>
<feature type="domain" description="Phosphatidic acid phosphatase type 2/haloperoxidase" evidence="2">
    <location>
        <begin position="150"/>
        <end position="265"/>
    </location>
</feature>
<organism evidence="3 4">
    <name type="scientific">Chitinophaga filiformis</name>
    <name type="common">Myxococcus filiformis</name>
    <name type="synonym">Flexibacter filiformis</name>
    <dbReference type="NCBI Taxonomy" id="104663"/>
    <lineage>
        <taxon>Bacteria</taxon>
        <taxon>Pseudomonadati</taxon>
        <taxon>Bacteroidota</taxon>
        <taxon>Chitinophagia</taxon>
        <taxon>Chitinophagales</taxon>
        <taxon>Chitinophagaceae</taxon>
        <taxon>Chitinophaga</taxon>
    </lineage>
</organism>
<feature type="chain" id="PRO_5046603929" evidence="1">
    <location>
        <begin position="22"/>
        <end position="285"/>
    </location>
</feature>
<evidence type="ECO:0000256" key="1">
    <source>
        <dbReference type="SAM" id="SignalP"/>
    </source>
</evidence>